<dbReference type="CDD" id="cd23507">
    <property type="entry name" value="hydrophobin_I"/>
    <property type="match status" value="1"/>
</dbReference>
<evidence type="ECO:0000256" key="4">
    <source>
        <dbReference type="ARBA" id="ARBA00022525"/>
    </source>
</evidence>
<dbReference type="AlphaFoldDB" id="A0A0C3DZ61"/>
<organism evidence="7 8">
    <name type="scientific">Scleroderma citrinum Foug A</name>
    <dbReference type="NCBI Taxonomy" id="1036808"/>
    <lineage>
        <taxon>Eukaryota</taxon>
        <taxon>Fungi</taxon>
        <taxon>Dikarya</taxon>
        <taxon>Basidiomycota</taxon>
        <taxon>Agaricomycotina</taxon>
        <taxon>Agaricomycetes</taxon>
        <taxon>Agaricomycetidae</taxon>
        <taxon>Boletales</taxon>
        <taxon>Sclerodermatineae</taxon>
        <taxon>Sclerodermataceae</taxon>
        <taxon>Scleroderma</taxon>
    </lineage>
</organism>
<feature type="chain" id="PRO_5013986580" description="Hydrophobin" evidence="6">
    <location>
        <begin position="22"/>
        <end position="115"/>
    </location>
</feature>
<keyword evidence="3 6" id="KW-0134">Cell wall</keyword>
<dbReference type="GO" id="GO:0009277">
    <property type="term" value="C:fungal-type cell wall"/>
    <property type="evidence" value="ECO:0007669"/>
    <property type="project" value="InterPro"/>
</dbReference>
<accession>A0A0C3DZ61</accession>
<comment type="similarity">
    <text evidence="2 6">Belongs to the fungal hydrophobin family.</text>
</comment>
<evidence type="ECO:0000313" key="7">
    <source>
        <dbReference type="EMBL" id="KIM61504.1"/>
    </source>
</evidence>
<evidence type="ECO:0000256" key="3">
    <source>
        <dbReference type="ARBA" id="ARBA00022512"/>
    </source>
</evidence>
<dbReference type="InParanoid" id="A0A0C3DZ61"/>
<keyword evidence="8" id="KW-1185">Reference proteome</keyword>
<dbReference type="GO" id="GO:0005199">
    <property type="term" value="F:structural constituent of cell wall"/>
    <property type="evidence" value="ECO:0007669"/>
    <property type="project" value="InterPro"/>
</dbReference>
<keyword evidence="5 6" id="KW-1015">Disulfide bond</keyword>
<dbReference type="Proteomes" id="UP000053989">
    <property type="component" value="Unassembled WGS sequence"/>
</dbReference>
<evidence type="ECO:0000256" key="5">
    <source>
        <dbReference type="ARBA" id="ARBA00023157"/>
    </source>
</evidence>
<evidence type="ECO:0000313" key="8">
    <source>
        <dbReference type="Proteomes" id="UP000053989"/>
    </source>
</evidence>
<reference evidence="7 8" key="1">
    <citation type="submission" date="2014-04" db="EMBL/GenBank/DDBJ databases">
        <authorList>
            <consortium name="DOE Joint Genome Institute"/>
            <person name="Kuo A."/>
            <person name="Kohler A."/>
            <person name="Nagy L.G."/>
            <person name="Floudas D."/>
            <person name="Copeland A."/>
            <person name="Barry K.W."/>
            <person name="Cichocki N."/>
            <person name="Veneault-Fourrey C."/>
            <person name="LaButti K."/>
            <person name="Lindquist E.A."/>
            <person name="Lipzen A."/>
            <person name="Lundell T."/>
            <person name="Morin E."/>
            <person name="Murat C."/>
            <person name="Sun H."/>
            <person name="Tunlid A."/>
            <person name="Henrissat B."/>
            <person name="Grigoriev I.V."/>
            <person name="Hibbett D.S."/>
            <person name="Martin F."/>
            <person name="Nordberg H.P."/>
            <person name="Cantor M.N."/>
            <person name="Hua S.X."/>
        </authorList>
    </citation>
    <scope>NUCLEOTIDE SEQUENCE [LARGE SCALE GENOMIC DNA]</scope>
    <source>
        <strain evidence="7 8">Foug A</strain>
    </source>
</reference>
<dbReference type="STRING" id="1036808.A0A0C3DZ61"/>
<protein>
    <recommendedName>
        <fullName evidence="6">Hydrophobin</fullName>
    </recommendedName>
</protein>
<dbReference type="OrthoDB" id="4225815at2759"/>
<feature type="signal peptide" evidence="6">
    <location>
        <begin position="1"/>
        <end position="21"/>
    </location>
</feature>
<dbReference type="Pfam" id="PF01185">
    <property type="entry name" value="Hydrophobin"/>
    <property type="match status" value="1"/>
</dbReference>
<keyword evidence="4 6" id="KW-0964">Secreted</keyword>
<dbReference type="EMBL" id="KN822051">
    <property type="protein sequence ID" value="KIM61504.1"/>
    <property type="molecule type" value="Genomic_DNA"/>
</dbReference>
<name>A0A0C3DZ61_9AGAM</name>
<keyword evidence="6" id="KW-0732">Signal</keyword>
<dbReference type="HOGENOM" id="CLU_105134_2_0_1"/>
<evidence type="ECO:0000256" key="2">
    <source>
        <dbReference type="ARBA" id="ARBA00010446"/>
    </source>
</evidence>
<sequence>MFFRASALLLPVVALSSLVAAAPEPVARGGGASCSNGTAQCCNSTYENNATNTNLLEGLLGIVLDVTAQGLLGLDCSPITVIGLGGGASCTQQAVCCQGTDFTGLVNIGCTNLNL</sequence>
<evidence type="ECO:0000256" key="6">
    <source>
        <dbReference type="RuleBase" id="RU365009"/>
    </source>
</evidence>
<gene>
    <name evidence="7" type="ORF">SCLCIDRAFT_1215971</name>
</gene>
<reference evidence="8" key="2">
    <citation type="submission" date="2015-01" db="EMBL/GenBank/DDBJ databases">
        <title>Evolutionary Origins and Diversification of the Mycorrhizal Mutualists.</title>
        <authorList>
            <consortium name="DOE Joint Genome Institute"/>
            <consortium name="Mycorrhizal Genomics Consortium"/>
            <person name="Kohler A."/>
            <person name="Kuo A."/>
            <person name="Nagy L.G."/>
            <person name="Floudas D."/>
            <person name="Copeland A."/>
            <person name="Barry K.W."/>
            <person name="Cichocki N."/>
            <person name="Veneault-Fourrey C."/>
            <person name="LaButti K."/>
            <person name="Lindquist E.A."/>
            <person name="Lipzen A."/>
            <person name="Lundell T."/>
            <person name="Morin E."/>
            <person name="Murat C."/>
            <person name="Riley R."/>
            <person name="Ohm R."/>
            <person name="Sun H."/>
            <person name="Tunlid A."/>
            <person name="Henrissat B."/>
            <person name="Grigoriev I.V."/>
            <person name="Hibbett D.S."/>
            <person name="Martin F."/>
        </authorList>
    </citation>
    <scope>NUCLEOTIDE SEQUENCE [LARGE SCALE GENOMIC DNA]</scope>
    <source>
        <strain evidence="8">Foug A</strain>
    </source>
</reference>
<proteinExistence type="inferred from homology"/>
<dbReference type="InterPro" id="IPR001338">
    <property type="entry name" value="Class_I_Hydrophobin"/>
</dbReference>
<evidence type="ECO:0000256" key="1">
    <source>
        <dbReference type="ARBA" id="ARBA00004191"/>
    </source>
</evidence>
<dbReference type="SMART" id="SM00075">
    <property type="entry name" value="HYDRO"/>
    <property type="match status" value="1"/>
</dbReference>
<comment type="subcellular location">
    <subcellularLocation>
        <location evidence="1 6">Secreted</location>
        <location evidence="1 6">Cell wall</location>
    </subcellularLocation>
</comment>